<reference evidence="1" key="1">
    <citation type="submission" date="2021-06" db="EMBL/GenBank/DDBJ databases">
        <authorList>
            <person name="Kallberg Y."/>
            <person name="Tangrot J."/>
            <person name="Rosling A."/>
        </authorList>
    </citation>
    <scope>NUCLEOTIDE SEQUENCE</scope>
    <source>
        <strain evidence="1">CL356</strain>
    </source>
</reference>
<name>A0ACA9QBI0_9GLOM</name>
<organism evidence="1 2">
    <name type="scientific">Acaulospora colombiana</name>
    <dbReference type="NCBI Taxonomy" id="27376"/>
    <lineage>
        <taxon>Eukaryota</taxon>
        <taxon>Fungi</taxon>
        <taxon>Fungi incertae sedis</taxon>
        <taxon>Mucoromycota</taxon>
        <taxon>Glomeromycotina</taxon>
        <taxon>Glomeromycetes</taxon>
        <taxon>Diversisporales</taxon>
        <taxon>Acaulosporaceae</taxon>
        <taxon>Acaulospora</taxon>
    </lineage>
</organism>
<evidence type="ECO:0000313" key="1">
    <source>
        <dbReference type="EMBL" id="CAG8740971.1"/>
    </source>
</evidence>
<gene>
    <name evidence="1" type="ORF">ACOLOM_LOCUS12174</name>
</gene>
<comment type="caution">
    <text evidence="1">The sequence shown here is derived from an EMBL/GenBank/DDBJ whole genome shotgun (WGS) entry which is preliminary data.</text>
</comment>
<proteinExistence type="predicted"/>
<protein>
    <submittedName>
        <fullName evidence="1">2222_t:CDS:1</fullName>
    </submittedName>
</protein>
<feature type="non-terminal residue" evidence="1">
    <location>
        <position position="1"/>
    </location>
</feature>
<evidence type="ECO:0000313" key="2">
    <source>
        <dbReference type="Proteomes" id="UP000789525"/>
    </source>
</evidence>
<accession>A0ACA9QBI0</accession>
<keyword evidence="2" id="KW-1185">Reference proteome</keyword>
<sequence>VPIYLVSVKKGWHVSDAFEDLLRQMRIRYPVYKEAQNMPL</sequence>
<dbReference type="Proteomes" id="UP000789525">
    <property type="component" value="Unassembled WGS sequence"/>
</dbReference>
<dbReference type="EMBL" id="CAJVPT010047883">
    <property type="protein sequence ID" value="CAG8740971.1"/>
    <property type="molecule type" value="Genomic_DNA"/>
</dbReference>